<protein>
    <submittedName>
        <fullName evidence="1">Uncharacterized protein</fullName>
    </submittedName>
</protein>
<evidence type="ECO:0000313" key="1">
    <source>
        <dbReference type="EMBL" id="CEO58230.1"/>
    </source>
</evidence>
<name>A0A0B7KT93_PSEAI</name>
<accession>A0A0B7KT93</accession>
<geneLocation type="plasmid" evidence="1">
    <name>pPAMH19</name>
</geneLocation>
<dbReference type="EMBL" id="LN809998">
    <property type="protein sequence ID" value="CEO58230.1"/>
    <property type="molecule type" value="Genomic_DNA"/>
</dbReference>
<proteinExistence type="predicted"/>
<keyword evidence="1" id="KW-0614">Plasmid</keyword>
<dbReference type="AlphaFoldDB" id="A0A0B7KT93"/>
<organism evidence="1">
    <name type="scientific">Pseudomonas aeruginosa</name>
    <dbReference type="NCBI Taxonomy" id="287"/>
    <lineage>
        <taxon>Bacteria</taxon>
        <taxon>Pseudomonadati</taxon>
        <taxon>Pseudomonadota</taxon>
        <taxon>Gammaproteobacteria</taxon>
        <taxon>Pseudomonadales</taxon>
        <taxon>Pseudomonadaceae</taxon>
        <taxon>Pseudomonas</taxon>
    </lineage>
</organism>
<sequence length="78" mass="9184">MPSVSPHMKALNVEVLHCLYLHARNSRKHNASDGYAAAIWLVVVRKVCEQDAYRQYRVKHQQPRTWGMARVLWLNDIR</sequence>
<reference evidence="1" key="1">
    <citation type="submission" date="2014-09" db="EMBL/GenBank/DDBJ databases">
        <authorList>
            <person name="Wibberg Daniel"/>
        </authorList>
    </citation>
    <scope>NUCLEOTIDE SEQUENCE</scope>
    <source>
        <strain evidence="1">MH19</strain>
        <plasmid evidence="1">pPAMH19</plasmid>
    </source>
</reference>
<reference evidence="1" key="2">
    <citation type="journal article" date="2015" name="Genome Announc.">
        <title>Genome Sequence of the Urethral Catheter Isolate Pseudomonas aeruginosa MH19.</title>
        <authorList>
            <person name="Vorholter F.J."/>
            <person name="Tielen P."/>
            <person name="Wibberg D."/>
            <person name="Narten M."/>
            <person name="Schobert M."/>
            <person name="Tupker R."/>
            <person name="Blom J."/>
            <person name="Schatschneider S."/>
            <person name="Winkler A."/>
            <person name="Albersmeier A."/>
            <person name="Goesmann A."/>
            <person name="Puhler A."/>
            <person name="Jahn D."/>
        </authorList>
    </citation>
    <scope>NUCLEOTIDE SEQUENCE [LARGE SCALE GENOMIC DNA]</scope>
    <source>
        <strain evidence="1">MH19</strain>
        <plasmid evidence="1">pPAMH19</plasmid>
    </source>
</reference>
<gene>
    <name evidence="1" type="ORF">PAMH19_p0020</name>
</gene>